<evidence type="ECO:0000256" key="1">
    <source>
        <dbReference type="ARBA" id="ARBA00022741"/>
    </source>
</evidence>
<sequence>MGDRIEQECEAEKQHDGIWIGVDLGTSNSTCAVWDSSRGGAKWVRLPVIAELSSSGSKPGRIMPSVVRFPNNHDNPLVGFPALLPTSASTSTSLGTSSSSNSNDEKRSSLLRSVKRLLGKRYEDLDPTWIETLDFDVRNPSECGNDDDDKSLELVPRTGELGELSKNETIKMTPQYVLALELKAIRKACQAYLDKYRLSKHLKVPGAGDDEDANANTYSTDDLKKNPVVDNVVVGVPAHFSHRHIGLVKEACREAGFHGYVGTCLESTAAAIAYGLTLQERSKRGSLDSNSSSSFAKQHAATRKGGPTIMVVDMGGGTTDITIATCRKKLQQSATSSSVDIIEEEEDTDIDSSDANFSSSHRVLVTQGDDRLGGDDIDEAMMEYCLGQVVSGEQLEDENKRKMINSKSDSLKLACREAKESLCSLEDPSPSETVWTGGREVQITQEIFDTIILEPWLRRARDLILKARDDLSKVSTALVGITVDEIILVGGTTRIPAIRRMIQGLFPEIELSSSLNPMSSVSQGLAIQAAILSKRIPMHELKSAMMLDCVPHAIGVQLQHNGGFVEIIPRNTLLPAVGSATFVLANKYQAGITIRAVEEIGPDTFESMRKEDFSFVLRKLSKARFEKISERTIQVGMKLDTDGRFIVSIFDQHDPEQVRKRDRFERIKKGQEVVGELDYIKDMILAESDGITIEQITLVVALISVFVLYVAVKIAFTDPLEHGSAVLG</sequence>
<keyword evidence="2 3" id="KW-0067">ATP-binding</keyword>
<dbReference type="InterPro" id="IPR029047">
    <property type="entry name" value="HSP70_peptide-bd_sf"/>
</dbReference>
<dbReference type="AlphaFoldDB" id="A0A7S4AI53"/>
<gene>
    <name evidence="5" type="ORF">PAUS00366_LOCUS8321</name>
</gene>
<dbReference type="SUPFAM" id="SSF53067">
    <property type="entry name" value="Actin-like ATPase domain"/>
    <property type="match status" value="2"/>
</dbReference>
<keyword evidence="4" id="KW-0812">Transmembrane</keyword>
<evidence type="ECO:0000256" key="2">
    <source>
        <dbReference type="ARBA" id="ARBA00022840"/>
    </source>
</evidence>
<keyword evidence="1 3" id="KW-0547">Nucleotide-binding</keyword>
<organism evidence="5">
    <name type="scientific">Pseudo-nitzschia australis</name>
    <dbReference type="NCBI Taxonomy" id="44445"/>
    <lineage>
        <taxon>Eukaryota</taxon>
        <taxon>Sar</taxon>
        <taxon>Stramenopiles</taxon>
        <taxon>Ochrophyta</taxon>
        <taxon>Bacillariophyta</taxon>
        <taxon>Bacillariophyceae</taxon>
        <taxon>Bacillariophycidae</taxon>
        <taxon>Bacillariales</taxon>
        <taxon>Bacillariaceae</taxon>
        <taxon>Pseudo-nitzschia</taxon>
    </lineage>
</organism>
<comment type="similarity">
    <text evidence="3">Belongs to the heat shock protein 70 family.</text>
</comment>
<dbReference type="InterPro" id="IPR043129">
    <property type="entry name" value="ATPase_NBD"/>
</dbReference>
<dbReference type="PROSITE" id="PS00297">
    <property type="entry name" value="HSP70_1"/>
    <property type="match status" value="1"/>
</dbReference>
<dbReference type="Gene3D" id="3.30.420.40">
    <property type="match status" value="3"/>
</dbReference>
<evidence type="ECO:0000256" key="3">
    <source>
        <dbReference type="RuleBase" id="RU003322"/>
    </source>
</evidence>
<dbReference type="InterPro" id="IPR018181">
    <property type="entry name" value="Heat_shock_70_CS"/>
</dbReference>
<protein>
    <submittedName>
        <fullName evidence="5">Uncharacterized protein</fullName>
    </submittedName>
</protein>
<dbReference type="PANTHER" id="PTHR19375">
    <property type="entry name" value="HEAT SHOCK PROTEIN 70KDA"/>
    <property type="match status" value="1"/>
</dbReference>
<dbReference type="Pfam" id="PF00012">
    <property type="entry name" value="HSP70"/>
    <property type="match status" value="2"/>
</dbReference>
<reference evidence="5" key="1">
    <citation type="submission" date="2021-01" db="EMBL/GenBank/DDBJ databases">
        <authorList>
            <person name="Corre E."/>
            <person name="Pelletier E."/>
            <person name="Niang G."/>
            <person name="Scheremetjew M."/>
            <person name="Finn R."/>
            <person name="Kale V."/>
            <person name="Holt S."/>
            <person name="Cochrane G."/>
            <person name="Meng A."/>
            <person name="Brown T."/>
            <person name="Cohen L."/>
        </authorList>
    </citation>
    <scope>NUCLEOTIDE SEQUENCE</scope>
    <source>
        <strain evidence="5">10249 10 AB</strain>
    </source>
</reference>
<feature type="transmembrane region" description="Helical" evidence="4">
    <location>
        <begin position="696"/>
        <end position="716"/>
    </location>
</feature>
<keyword evidence="4" id="KW-0472">Membrane</keyword>
<accession>A0A7S4AI53</accession>
<evidence type="ECO:0000313" key="5">
    <source>
        <dbReference type="EMBL" id="CAE0715569.1"/>
    </source>
</evidence>
<dbReference type="GO" id="GO:0140662">
    <property type="term" value="F:ATP-dependent protein folding chaperone"/>
    <property type="evidence" value="ECO:0007669"/>
    <property type="project" value="InterPro"/>
</dbReference>
<proteinExistence type="inferred from homology"/>
<dbReference type="PROSITE" id="PS01036">
    <property type="entry name" value="HSP70_3"/>
    <property type="match status" value="1"/>
</dbReference>
<dbReference type="EMBL" id="HBIX01011045">
    <property type="protein sequence ID" value="CAE0715569.1"/>
    <property type="molecule type" value="Transcribed_RNA"/>
</dbReference>
<keyword evidence="4" id="KW-1133">Transmembrane helix</keyword>
<dbReference type="GO" id="GO:0005524">
    <property type="term" value="F:ATP binding"/>
    <property type="evidence" value="ECO:0007669"/>
    <property type="project" value="UniProtKB-KW"/>
</dbReference>
<dbReference type="SUPFAM" id="SSF100920">
    <property type="entry name" value="Heat shock protein 70kD (HSP70), peptide-binding domain"/>
    <property type="match status" value="1"/>
</dbReference>
<dbReference type="Gene3D" id="2.60.34.10">
    <property type="entry name" value="Substrate Binding Domain Of DNAk, Chain A, domain 1"/>
    <property type="match status" value="1"/>
</dbReference>
<evidence type="ECO:0000256" key="4">
    <source>
        <dbReference type="SAM" id="Phobius"/>
    </source>
</evidence>
<dbReference type="InterPro" id="IPR013126">
    <property type="entry name" value="Hsp_70_fam"/>
</dbReference>
<name>A0A7S4AI53_9STRA</name>